<feature type="transmembrane region" description="Helical" evidence="1">
    <location>
        <begin position="30"/>
        <end position="48"/>
    </location>
</feature>
<feature type="transmembrane region" description="Helical" evidence="1">
    <location>
        <begin position="54"/>
        <end position="79"/>
    </location>
</feature>
<dbReference type="RefSeq" id="WP_104752378.1">
    <property type="nucleotide sequence ID" value="NZ_FZMF01000023.1"/>
</dbReference>
<keyword evidence="1" id="KW-1133">Transmembrane helix</keyword>
<organism evidence="2 3">
    <name type="scientific">Helicobacter baculiformis</name>
    <dbReference type="NCBI Taxonomy" id="427351"/>
    <lineage>
        <taxon>Bacteria</taxon>
        <taxon>Pseudomonadati</taxon>
        <taxon>Campylobacterota</taxon>
        <taxon>Epsilonproteobacteria</taxon>
        <taxon>Campylobacterales</taxon>
        <taxon>Helicobacteraceae</taxon>
        <taxon>Helicobacter</taxon>
    </lineage>
</organism>
<accession>A0ABV7ZJH7</accession>
<keyword evidence="1" id="KW-0472">Membrane</keyword>
<feature type="transmembrane region" description="Helical" evidence="1">
    <location>
        <begin position="157"/>
        <end position="176"/>
    </location>
</feature>
<reference evidence="3" key="1">
    <citation type="journal article" date="2019" name="Int. J. Syst. Evol. Microbiol.">
        <title>The Global Catalogue of Microorganisms (GCM) 10K type strain sequencing project: providing services to taxonomists for standard genome sequencing and annotation.</title>
        <authorList>
            <consortium name="The Broad Institute Genomics Platform"/>
            <consortium name="The Broad Institute Genome Sequencing Center for Infectious Disease"/>
            <person name="Wu L."/>
            <person name="Ma J."/>
        </authorList>
    </citation>
    <scope>NUCLEOTIDE SEQUENCE [LARGE SCALE GENOMIC DNA]</scope>
    <source>
        <strain evidence="3">CCUG 53816</strain>
    </source>
</reference>
<proteinExistence type="predicted"/>
<protein>
    <submittedName>
        <fullName evidence="2">Uncharacterized protein</fullName>
    </submittedName>
</protein>
<evidence type="ECO:0000256" key="1">
    <source>
        <dbReference type="SAM" id="Phobius"/>
    </source>
</evidence>
<evidence type="ECO:0000313" key="2">
    <source>
        <dbReference type="EMBL" id="MFC3847819.1"/>
    </source>
</evidence>
<feature type="transmembrane region" description="Helical" evidence="1">
    <location>
        <begin position="122"/>
        <end position="150"/>
    </location>
</feature>
<feature type="transmembrane region" description="Helical" evidence="1">
    <location>
        <begin position="91"/>
        <end position="116"/>
    </location>
</feature>
<sequence length="182" mass="20284">MEGMLHSALITLVLSACVFVSTRRHSFLKTLVIAGMLLYPFSFLRLFNGSGLNLSMLITGLFGAPSPLSVLLALWACGAKYLRLKVLPRRSALFLSIFGGLVFLDALGLLPISLIYAPRTFVWLSLCIWGGLAFHVHKVLGSFFVLILGFNLFCPVALPYNLFMDIYLWIVALWIARPKKFL</sequence>
<dbReference type="EMBL" id="JBHRZO010000021">
    <property type="protein sequence ID" value="MFC3847819.1"/>
    <property type="molecule type" value="Genomic_DNA"/>
</dbReference>
<dbReference type="Proteomes" id="UP001595783">
    <property type="component" value="Unassembled WGS sequence"/>
</dbReference>
<name>A0ABV7ZJH7_9HELI</name>
<feature type="transmembrane region" description="Helical" evidence="1">
    <location>
        <begin position="6"/>
        <end position="23"/>
    </location>
</feature>
<keyword evidence="1" id="KW-0812">Transmembrane</keyword>
<evidence type="ECO:0000313" key="3">
    <source>
        <dbReference type="Proteomes" id="UP001595783"/>
    </source>
</evidence>
<comment type="caution">
    <text evidence="2">The sequence shown here is derived from an EMBL/GenBank/DDBJ whole genome shotgun (WGS) entry which is preliminary data.</text>
</comment>
<gene>
    <name evidence="2" type="ORF">ACFOPX_04625</name>
</gene>
<keyword evidence="3" id="KW-1185">Reference proteome</keyword>